<sequence>MEKNTQITAPPTPRVETLLSPGLPLSSSSLHSKEQEYTFSNVPFDSITNYDQTEQYEAPAILRAGLATKPRLVLMTSIGSIWGFSIGAFLGGKQSGLQYLAENAHKLPTTVQGWYFYHKTKNYRMMLGGVKRGVRFAGKTGGLCLLYGSLEAALDDMRGEADVMNSVAAGVTTGTVFSALTRLTRGSFRYSVVFGAIFGLAAGGLSDLHRFASGNPPSYISKLTLLIDDKKKLDKKVE</sequence>
<organism evidence="2 3">
    <name type="scientific">Parasitella parasitica</name>
    <dbReference type="NCBI Taxonomy" id="35722"/>
    <lineage>
        <taxon>Eukaryota</taxon>
        <taxon>Fungi</taxon>
        <taxon>Fungi incertae sedis</taxon>
        <taxon>Mucoromycota</taxon>
        <taxon>Mucoromycotina</taxon>
        <taxon>Mucoromycetes</taxon>
        <taxon>Mucorales</taxon>
        <taxon>Mucorineae</taxon>
        <taxon>Mucoraceae</taxon>
        <taxon>Parasitella</taxon>
    </lineage>
</organism>
<reference evidence="2 3" key="1">
    <citation type="submission" date="2014-09" db="EMBL/GenBank/DDBJ databases">
        <authorList>
            <person name="Ellenberger Sabrina"/>
        </authorList>
    </citation>
    <scope>NUCLEOTIDE SEQUENCE [LARGE SCALE GENOMIC DNA]</scope>
    <source>
        <strain evidence="2 3">CBS 412.66</strain>
    </source>
</reference>
<dbReference type="AlphaFoldDB" id="A0A0B7N8T4"/>
<evidence type="ECO:0008006" key="4">
    <source>
        <dbReference type="Google" id="ProtNLM"/>
    </source>
</evidence>
<dbReference type="PANTHER" id="PTHR37852">
    <property type="entry name" value="YALI0B21208P"/>
    <property type="match status" value="1"/>
</dbReference>
<name>A0A0B7N8T4_9FUNG</name>
<feature type="region of interest" description="Disordered" evidence="1">
    <location>
        <begin position="1"/>
        <end position="20"/>
    </location>
</feature>
<dbReference type="EMBL" id="LN726961">
    <property type="protein sequence ID" value="CEP11820.1"/>
    <property type="molecule type" value="Genomic_DNA"/>
</dbReference>
<proteinExistence type="predicted"/>
<gene>
    <name evidence="2" type="primary">PARPA_05709.1 scaffold 19499</name>
</gene>
<protein>
    <recommendedName>
        <fullName evidence="4">Mitochondrial import inner membrane translocase subunit TIM22</fullName>
    </recommendedName>
</protein>
<evidence type="ECO:0000313" key="2">
    <source>
        <dbReference type="EMBL" id="CEP11820.1"/>
    </source>
</evidence>
<keyword evidence="3" id="KW-1185">Reference proteome</keyword>
<dbReference type="Proteomes" id="UP000054107">
    <property type="component" value="Unassembled WGS sequence"/>
</dbReference>
<dbReference type="OrthoDB" id="5584028at2759"/>
<accession>A0A0B7N8T4</accession>
<evidence type="ECO:0000313" key="3">
    <source>
        <dbReference type="Proteomes" id="UP000054107"/>
    </source>
</evidence>
<dbReference type="STRING" id="35722.A0A0B7N8T4"/>
<dbReference type="PANTHER" id="PTHR37852:SF1">
    <property type="entry name" value="HIG1 DOMAIN-CONTAINING PROTEIN"/>
    <property type="match status" value="1"/>
</dbReference>
<evidence type="ECO:0000256" key="1">
    <source>
        <dbReference type="SAM" id="MobiDB-lite"/>
    </source>
</evidence>
<dbReference type="Pfam" id="PF02466">
    <property type="entry name" value="Tim17"/>
    <property type="match status" value="1"/>
</dbReference>